<protein>
    <submittedName>
        <fullName evidence="2">Uncharacterized protein</fullName>
    </submittedName>
</protein>
<sequence>MHSTTASFSFLALVPLLTLIPSATAGGTIACYSTHLAGGVGNIPAHNPEFFDGTDTYIGGPFNLACGEMVGHGDDGYSNWEGSGGRSISANFWITPDSCMNVETGGNHYWCCPGRINQNDGSVTSCDFS</sequence>
<keyword evidence="3" id="KW-1185">Reference proteome</keyword>
<evidence type="ECO:0000256" key="1">
    <source>
        <dbReference type="SAM" id="SignalP"/>
    </source>
</evidence>
<dbReference type="EMBL" id="JAPEVG010000223">
    <property type="protein sequence ID" value="KAJ8473425.1"/>
    <property type="molecule type" value="Genomic_DNA"/>
</dbReference>
<keyword evidence="1" id="KW-0732">Signal</keyword>
<comment type="caution">
    <text evidence="2">The sequence shown here is derived from an EMBL/GenBank/DDBJ whole genome shotgun (WGS) entry which is preliminary data.</text>
</comment>
<name>A0AAD7TPN2_9APHY</name>
<accession>A0AAD7TPN2</accession>
<organism evidence="2 3">
    <name type="scientific">Trametes cubensis</name>
    <dbReference type="NCBI Taxonomy" id="1111947"/>
    <lineage>
        <taxon>Eukaryota</taxon>
        <taxon>Fungi</taxon>
        <taxon>Dikarya</taxon>
        <taxon>Basidiomycota</taxon>
        <taxon>Agaricomycotina</taxon>
        <taxon>Agaricomycetes</taxon>
        <taxon>Polyporales</taxon>
        <taxon>Polyporaceae</taxon>
        <taxon>Trametes</taxon>
    </lineage>
</organism>
<dbReference type="Proteomes" id="UP001215151">
    <property type="component" value="Unassembled WGS sequence"/>
</dbReference>
<proteinExistence type="predicted"/>
<evidence type="ECO:0000313" key="3">
    <source>
        <dbReference type="Proteomes" id="UP001215151"/>
    </source>
</evidence>
<evidence type="ECO:0000313" key="2">
    <source>
        <dbReference type="EMBL" id="KAJ8473425.1"/>
    </source>
</evidence>
<reference evidence="2" key="1">
    <citation type="submission" date="2022-11" db="EMBL/GenBank/DDBJ databases">
        <title>Genome Sequence of Cubamyces cubensis.</title>
        <authorList>
            <person name="Buettner E."/>
        </authorList>
    </citation>
    <scope>NUCLEOTIDE SEQUENCE</scope>
    <source>
        <strain evidence="2">MPL-01</strain>
    </source>
</reference>
<dbReference type="AlphaFoldDB" id="A0AAD7TPN2"/>
<feature type="signal peptide" evidence="1">
    <location>
        <begin position="1"/>
        <end position="25"/>
    </location>
</feature>
<gene>
    <name evidence="2" type="ORF">ONZ51_g7873</name>
</gene>
<feature type="chain" id="PRO_5042149524" evidence="1">
    <location>
        <begin position="26"/>
        <end position="129"/>
    </location>
</feature>